<dbReference type="PRINTS" id="PR00792">
    <property type="entry name" value="PEPSIN"/>
</dbReference>
<keyword evidence="4" id="KW-0378">Hydrolase</keyword>
<accession>A0ABP0SYB5</accession>
<dbReference type="Pfam" id="PF00026">
    <property type="entry name" value="Asp"/>
    <property type="match status" value="1"/>
</dbReference>
<gene>
    <name evidence="7" type="ORF">CCMP2556_LOCUS54702</name>
</gene>
<comment type="caution">
    <text evidence="7">The sequence shown here is derived from an EMBL/GenBank/DDBJ whole genome shotgun (WGS) entry which is preliminary data.</text>
</comment>
<evidence type="ECO:0000313" key="7">
    <source>
        <dbReference type="EMBL" id="CAK9117362.1"/>
    </source>
</evidence>
<dbReference type="EMBL" id="CAXAMN010028672">
    <property type="protein sequence ID" value="CAK9117362.1"/>
    <property type="molecule type" value="Genomic_DNA"/>
</dbReference>
<dbReference type="PANTHER" id="PTHR47966">
    <property type="entry name" value="BETA-SITE APP-CLEAVING ENZYME, ISOFORM A-RELATED"/>
    <property type="match status" value="1"/>
</dbReference>
<dbReference type="PANTHER" id="PTHR47966:SF51">
    <property type="entry name" value="BETA-SITE APP-CLEAVING ENZYME, ISOFORM A-RELATED"/>
    <property type="match status" value="1"/>
</dbReference>
<dbReference type="SUPFAM" id="SSF50630">
    <property type="entry name" value="Acid proteases"/>
    <property type="match status" value="1"/>
</dbReference>
<proteinExistence type="inferred from homology"/>
<feature type="chain" id="PRO_5046020805" description="Peptidase A1 domain-containing protein" evidence="5">
    <location>
        <begin position="16"/>
        <end position="390"/>
    </location>
</feature>
<sequence>MFKTVLFIFLQVVVSRRFSVPLSRQVVPVKVNGQTVSQKTAYYGSLFVGHPRPQNFTVVFDTGSGHLFLPDKSCEDRVCPTHTRYDRQQSASAVEINGDGSPTKQEHDLVSISYGIGEVVGDFVRDVVCIGEVSEPHCASARVVLAQRMTPEPFQQFDFDGVLGLGLQGLALNPEFHFFSQLASSIEPSFGVFLARPGSSGSSVTFGGHDAQRMQRPLAWVPVSLKEQGYWAVRVTAVRAGGKMLPLCEDGTCHAIVDTGTSLLGVPRQAMASLLAATAQKVEAMEDCGSLVGPALTFELESGASVTLESQDYWRPAPTEVKSGTKRSLLCRALFLPVDMPKIAPGSEGLSWFSVFLFGEPILHKYYTAFDAKNFQVGFAPARHDTNLVV</sequence>
<protein>
    <recommendedName>
        <fullName evidence="6">Peptidase A1 domain-containing protein</fullName>
    </recommendedName>
</protein>
<dbReference type="InterPro" id="IPR021109">
    <property type="entry name" value="Peptidase_aspartic_dom_sf"/>
</dbReference>
<dbReference type="PROSITE" id="PS51767">
    <property type="entry name" value="PEPTIDASE_A1"/>
    <property type="match status" value="1"/>
</dbReference>
<evidence type="ECO:0000259" key="6">
    <source>
        <dbReference type="PROSITE" id="PS51767"/>
    </source>
</evidence>
<evidence type="ECO:0000256" key="5">
    <source>
        <dbReference type="SAM" id="SignalP"/>
    </source>
</evidence>
<comment type="similarity">
    <text evidence="1">Belongs to the peptidase A1 family.</text>
</comment>
<keyword evidence="3" id="KW-0064">Aspartyl protease</keyword>
<keyword evidence="5" id="KW-0732">Signal</keyword>
<evidence type="ECO:0000256" key="2">
    <source>
        <dbReference type="ARBA" id="ARBA00022670"/>
    </source>
</evidence>
<evidence type="ECO:0000313" key="8">
    <source>
        <dbReference type="Proteomes" id="UP001642484"/>
    </source>
</evidence>
<reference evidence="7 8" key="1">
    <citation type="submission" date="2024-02" db="EMBL/GenBank/DDBJ databases">
        <authorList>
            <person name="Chen Y."/>
            <person name="Shah S."/>
            <person name="Dougan E. K."/>
            <person name="Thang M."/>
            <person name="Chan C."/>
        </authorList>
    </citation>
    <scope>NUCLEOTIDE SEQUENCE [LARGE SCALE GENOMIC DNA]</scope>
</reference>
<dbReference type="Proteomes" id="UP001642484">
    <property type="component" value="Unassembled WGS sequence"/>
</dbReference>
<keyword evidence="8" id="KW-1185">Reference proteome</keyword>
<dbReference type="Gene3D" id="2.40.70.10">
    <property type="entry name" value="Acid Proteases"/>
    <property type="match status" value="2"/>
</dbReference>
<dbReference type="InterPro" id="IPR033121">
    <property type="entry name" value="PEPTIDASE_A1"/>
</dbReference>
<feature type="domain" description="Peptidase A1" evidence="6">
    <location>
        <begin position="42"/>
        <end position="380"/>
    </location>
</feature>
<organism evidence="7 8">
    <name type="scientific">Durusdinium trenchii</name>
    <dbReference type="NCBI Taxonomy" id="1381693"/>
    <lineage>
        <taxon>Eukaryota</taxon>
        <taxon>Sar</taxon>
        <taxon>Alveolata</taxon>
        <taxon>Dinophyceae</taxon>
        <taxon>Suessiales</taxon>
        <taxon>Symbiodiniaceae</taxon>
        <taxon>Durusdinium</taxon>
    </lineage>
</organism>
<dbReference type="InterPro" id="IPR034164">
    <property type="entry name" value="Pepsin-like_dom"/>
</dbReference>
<evidence type="ECO:0000256" key="4">
    <source>
        <dbReference type="ARBA" id="ARBA00022801"/>
    </source>
</evidence>
<feature type="signal peptide" evidence="5">
    <location>
        <begin position="1"/>
        <end position="15"/>
    </location>
</feature>
<evidence type="ECO:0000256" key="3">
    <source>
        <dbReference type="ARBA" id="ARBA00022750"/>
    </source>
</evidence>
<dbReference type="InterPro" id="IPR001461">
    <property type="entry name" value="Aspartic_peptidase_A1"/>
</dbReference>
<name>A0ABP0SYB5_9DINO</name>
<dbReference type="CDD" id="cd05471">
    <property type="entry name" value="pepsin_like"/>
    <property type="match status" value="1"/>
</dbReference>
<keyword evidence="2" id="KW-0645">Protease</keyword>
<evidence type="ECO:0000256" key="1">
    <source>
        <dbReference type="ARBA" id="ARBA00007447"/>
    </source>
</evidence>